<dbReference type="AlphaFoldDB" id="A0A328AG07"/>
<keyword evidence="4" id="KW-1185">Reference proteome</keyword>
<gene>
    <name evidence="3" type="ORF">DJ017_03070</name>
</gene>
<evidence type="ECO:0000313" key="3">
    <source>
        <dbReference type="EMBL" id="RAK53579.1"/>
    </source>
</evidence>
<feature type="domain" description="YbaK/aminoacyl-tRNA synthetase-associated" evidence="2">
    <location>
        <begin position="26"/>
        <end position="148"/>
    </location>
</feature>
<dbReference type="InterPro" id="IPR007214">
    <property type="entry name" value="YbaK/aa-tRNA-synth-assoc-dom"/>
</dbReference>
<proteinExistence type="inferred from homology"/>
<dbReference type="CDD" id="cd04335">
    <property type="entry name" value="PrdX_deacylase"/>
    <property type="match status" value="1"/>
</dbReference>
<dbReference type="GO" id="GO:0002161">
    <property type="term" value="F:aminoacyl-tRNA deacylase activity"/>
    <property type="evidence" value="ECO:0007669"/>
    <property type="project" value="InterPro"/>
</dbReference>
<dbReference type="PANTHER" id="PTHR31423">
    <property type="entry name" value="YBAK DOMAIN-CONTAINING PROTEIN"/>
    <property type="match status" value="1"/>
</dbReference>
<dbReference type="FunFam" id="3.90.960.10:FF:000005">
    <property type="entry name" value="Putative prolyl-tRNA synthetase"/>
    <property type="match status" value="1"/>
</dbReference>
<evidence type="ECO:0000259" key="2">
    <source>
        <dbReference type="Pfam" id="PF04073"/>
    </source>
</evidence>
<keyword evidence="3" id="KW-0030">Aminoacyl-tRNA synthetase</keyword>
<dbReference type="GO" id="GO:0004812">
    <property type="term" value="F:aminoacyl-tRNA ligase activity"/>
    <property type="evidence" value="ECO:0007669"/>
    <property type="project" value="UniProtKB-KW"/>
</dbReference>
<keyword evidence="3" id="KW-0436">Ligase</keyword>
<comment type="similarity">
    <text evidence="1">Belongs to the PRORSD1 family.</text>
</comment>
<dbReference type="PANTHER" id="PTHR31423:SF3">
    <property type="entry name" value="PROLYL-TRNA SYNTHETASE ASSOCIATED DOMAIN-CONTAINING PROTEIN 1-RELATED"/>
    <property type="match status" value="1"/>
</dbReference>
<dbReference type="RefSeq" id="WP_111527331.1">
    <property type="nucleotide sequence ID" value="NZ_JBHRSG010000005.1"/>
</dbReference>
<dbReference type="OrthoDB" id="5145315at2"/>
<sequence length="172" mass="18713">MTAQTTRAGLLAFLEKIGAEPRTLDHPAVFRVEEGEEIKARIPGAHTKNLFLKDAKGQLWLISAEGHAAIDLKRLHQVIGSARLSFGSAELMQEVLGVTPGSVTAFALINDKDRRVRFVLDRTLAEADEVNFHPLTNTATTTVPRAGLTAFLSAIGVEPLVVDFEAMKVVDR</sequence>
<dbReference type="Proteomes" id="UP000249254">
    <property type="component" value="Unassembled WGS sequence"/>
</dbReference>
<accession>A0A328AG07</accession>
<dbReference type="SUPFAM" id="SSF55826">
    <property type="entry name" value="YbaK/ProRS associated domain"/>
    <property type="match status" value="1"/>
</dbReference>
<dbReference type="Pfam" id="PF04073">
    <property type="entry name" value="tRNA_edit"/>
    <property type="match status" value="1"/>
</dbReference>
<dbReference type="InterPro" id="IPR040285">
    <property type="entry name" value="ProX/PRXD1"/>
</dbReference>
<evidence type="ECO:0000256" key="1">
    <source>
        <dbReference type="ARBA" id="ARBA00010201"/>
    </source>
</evidence>
<dbReference type="EMBL" id="QFYQ01000001">
    <property type="protein sequence ID" value="RAK53579.1"/>
    <property type="molecule type" value="Genomic_DNA"/>
</dbReference>
<reference evidence="4" key="1">
    <citation type="submission" date="2018-05" db="EMBL/GenBank/DDBJ databases">
        <authorList>
            <person name="Li X."/>
        </authorList>
    </citation>
    <scope>NUCLEOTIDE SEQUENCE [LARGE SCALE GENOMIC DNA]</scope>
    <source>
        <strain evidence="4">LX32</strain>
    </source>
</reference>
<protein>
    <submittedName>
        <fullName evidence="3">Prolyl-tRNA synthetase associated domain-containing protein</fullName>
    </submittedName>
</protein>
<name>A0A328AG07_9CAUL</name>
<evidence type="ECO:0000313" key="4">
    <source>
        <dbReference type="Proteomes" id="UP000249254"/>
    </source>
</evidence>
<organism evidence="3 4">
    <name type="scientific">Phenylobacterium soli</name>
    <dbReference type="NCBI Taxonomy" id="2170551"/>
    <lineage>
        <taxon>Bacteria</taxon>
        <taxon>Pseudomonadati</taxon>
        <taxon>Pseudomonadota</taxon>
        <taxon>Alphaproteobacteria</taxon>
        <taxon>Caulobacterales</taxon>
        <taxon>Caulobacteraceae</taxon>
        <taxon>Phenylobacterium</taxon>
    </lineage>
</organism>
<comment type="caution">
    <text evidence="3">The sequence shown here is derived from an EMBL/GenBank/DDBJ whole genome shotgun (WGS) entry which is preliminary data.</text>
</comment>
<dbReference type="Gene3D" id="3.90.960.10">
    <property type="entry name" value="YbaK/aminoacyl-tRNA synthetase-associated domain"/>
    <property type="match status" value="1"/>
</dbReference>
<dbReference type="InterPro" id="IPR036754">
    <property type="entry name" value="YbaK/aa-tRNA-synt-asso_dom_sf"/>
</dbReference>